<feature type="transmembrane region" description="Helical" evidence="2">
    <location>
        <begin position="12"/>
        <end position="30"/>
    </location>
</feature>
<feature type="compositionally biased region" description="Pro residues" evidence="1">
    <location>
        <begin position="86"/>
        <end position="100"/>
    </location>
</feature>
<evidence type="ECO:0000313" key="3">
    <source>
        <dbReference type="EMBL" id="OYX01319.1"/>
    </source>
</evidence>
<dbReference type="AlphaFoldDB" id="A0A258D0P9"/>
<proteinExistence type="predicted"/>
<name>A0A258D0P9_CAUVI</name>
<dbReference type="EMBL" id="NCDQ01000253">
    <property type="protein sequence ID" value="OYX01319.1"/>
    <property type="molecule type" value="Genomic_DNA"/>
</dbReference>
<keyword evidence="2" id="KW-0472">Membrane</keyword>
<gene>
    <name evidence="3" type="ORF">B7Z12_14405</name>
</gene>
<feature type="region of interest" description="Disordered" evidence="1">
    <location>
        <begin position="36"/>
        <end position="122"/>
    </location>
</feature>
<feature type="compositionally biased region" description="Basic and acidic residues" evidence="1">
    <location>
        <begin position="68"/>
        <end position="78"/>
    </location>
</feature>
<evidence type="ECO:0000313" key="4">
    <source>
        <dbReference type="Proteomes" id="UP000215616"/>
    </source>
</evidence>
<keyword evidence="2" id="KW-0812">Transmembrane</keyword>
<comment type="caution">
    <text evidence="3">The sequence shown here is derived from an EMBL/GenBank/DDBJ whole genome shotgun (WGS) entry which is preliminary data.</text>
</comment>
<accession>A0A258D0P9</accession>
<keyword evidence="2" id="KW-1133">Transmembrane helix</keyword>
<protein>
    <submittedName>
        <fullName evidence="3">Uncharacterized protein</fullName>
    </submittedName>
</protein>
<dbReference type="Proteomes" id="UP000215616">
    <property type="component" value="Unassembled WGS sequence"/>
</dbReference>
<evidence type="ECO:0000256" key="1">
    <source>
        <dbReference type="SAM" id="MobiDB-lite"/>
    </source>
</evidence>
<evidence type="ECO:0000256" key="2">
    <source>
        <dbReference type="SAM" id="Phobius"/>
    </source>
</evidence>
<feature type="compositionally biased region" description="Low complexity" evidence="1">
    <location>
        <begin position="101"/>
        <end position="111"/>
    </location>
</feature>
<organism evidence="3 4">
    <name type="scientific">Caulobacter vibrioides</name>
    <name type="common">Caulobacter crescentus</name>
    <dbReference type="NCBI Taxonomy" id="155892"/>
    <lineage>
        <taxon>Bacteria</taxon>
        <taxon>Pseudomonadati</taxon>
        <taxon>Pseudomonadota</taxon>
        <taxon>Alphaproteobacteria</taxon>
        <taxon>Caulobacterales</taxon>
        <taxon>Caulobacteraceae</taxon>
        <taxon>Caulobacter</taxon>
    </lineage>
</organism>
<sequence length="122" mass="12594">MTTLERPLPLQVVVVALVLCCIGGFAMGLMNAMKLDRGGPVASQQPLAEASGAPVKDATPALAYEPPPVEKPKPKAVEVETVEQEAPPPAPVVEAPPPAPAAAVAETKPVEPQAPKSIEDLY</sequence>
<reference evidence="3 4" key="1">
    <citation type="submission" date="2017-03" db="EMBL/GenBank/DDBJ databases">
        <title>Lifting the veil on microbial sulfur biogeochemistry in mining wastewaters.</title>
        <authorList>
            <person name="Kantor R.S."/>
            <person name="Colenbrander Nelson T."/>
            <person name="Marshall S."/>
            <person name="Bennett D."/>
            <person name="Apte S."/>
            <person name="Camacho D."/>
            <person name="Thomas B.C."/>
            <person name="Warren L.A."/>
            <person name="Banfield J.F."/>
        </authorList>
    </citation>
    <scope>NUCLEOTIDE SEQUENCE [LARGE SCALE GENOMIC DNA]</scope>
    <source>
        <strain evidence="3">32-67-7</strain>
    </source>
</reference>